<gene>
    <name evidence="3" type="ORF">DEJ51_28955</name>
</gene>
<evidence type="ECO:0000256" key="1">
    <source>
        <dbReference type="SAM" id="MobiDB-lite"/>
    </source>
</evidence>
<evidence type="ECO:0000313" key="3">
    <source>
        <dbReference type="EMBL" id="QES57703.1"/>
    </source>
</evidence>
<evidence type="ECO:0000256" key="2">
    <source>
        <dbReference type="SAM" id="Phobius"/>
    </source>
</evidence>
<dbReference type="Pfam" id="PF16127">
    <property type="entry name" value="DUF4839"/>
    <property type="match status" value="1"/>
</dbReference>
<dbReference type="OrthoDB" id="3240480at2"/>
<dbReference type="EMBL" id="CP029189">
    <property type="protein sequence ID" value="QES57703.1"/>
    <property type="molecule type" value="Genomic_DNA"/>
</dbReference>
<reference evidence="3 4" key="1">
    <citation type="submission" date="2018-05" db="EMBL/GenBank/DDBJ databases">
        <title>Streptomyces venezuelae.</title>
        <authorList>
            <person name="Kim W."/>
            <person name="Lee N."/>
            <person name="Cho B.-K."/>
        </authorList>
    </citation>
    <scope>NUCLEOTIDE SEQUENCE [LARGE SCALE GENOMIC DNA]</scope>
    <source>
        <strain evidence="3 4">ATCC 21018</strain>
    </source>
</reference>
<keyword evidence="2" id="KW-0812">Transmembrane</keyword>
<evidence type="ECO:0000313" key="4">
    <source>
        <dbReference type="Proteomes" id="UP000324101"/>
    </source>
</evidence>
<dbReference type="Proteomes" id="UP000324101">
    <property type="component" value="Chromosome"/>
</dbReference>
<dbReference type="RefSeq" id="WP_150260503.1">
    <property type="nucleotide sequence ID" value="NZ_CP029189.1"/>
</dbReference>
<dbReference type="AlphaFoldDB" id="A0A5P2DS32"/>
<proteinExistence type="predicted"/>
<keyword evidence="2" id="KW-0472">Membrane</keyword>
<keyword evidence="2" id="KW-1133">Transmembrane helix</keyword>
<sequence>MADEITYEYKTMQAVRGVEGPVISKMRKDGWEPVGQTQGMLRTALDFRRPKKPLPRLPIGVAAGVLVLLAGVIGLGVALEDGGGKKDTSDKPAAAAASGQPSVSGQPSAIPAPDAAAAATAEVITPQNDPEFAALLKTADSCDDVNRAFAAKHKGRTVAFDGSIVHMAHHGDAATRYDFLLGPGDEGPKTGTGPAFTYQDVNTQQLKLTGQDVPAGVRAGDRFRFVAEVGEFDAKSCLFFLKPVSTETR</sequence>
<accession>A0A5P2DS32</accession>
<feature type="transmembrane region" description="Helical" evidence="2">
    <location>
        <begin position="57"/>
        <end position="79"/>
    </location>
</feature>
<name>A0A5P2DS32_STRVZ</name>
<organism evidence="3 4">
    <name type="scientific">Streptomyces venezuelae</name>
    <dbReference type="NCBI Taxonomy" id="54571"/>
    <lineage>
        <taxon>Bacteria</taxon>
        <taxon>Bacillati</taxon>
        <taxon>Actinomycetota</taxon>
        <taxon>Actinomycetes</taxon>
        <taxon>Kitasatosporales</taxon>
        <taxon>Streptomycetaceae</taxon>
        <taxon>Streptomyces</taxon>
    </lineage>
</organism>
<dbReference type="InterPro" id="IPR032290">
    <property type="entry name" value="DUF4839"/>
</dbReference>
<feature type="region of interest" description="Disordered" evidence="1">
    <location>
        <begin position="82"/>
        <end position="114"/>
    </location>
</feature>
<protein>
    <submittedName>
        <fullName evidence="3">DUF4839 domain-containing protein</fullName>
    </submittedName>
</protein>